<accession>A0A196SN35</accession>
<protein>
    <recommendedName>
        <fullName evidence="1">tRNA (guanine(9)-N(1))-methyltransferase</fullName>
        <ecNumber evidence="1">2.1.1.221</ecNumber>
    </recommendedName>
</protein>
<evidence type="ECO:0000256" key="1">
    <source>
        <dbReference type="ARBA" id="ARBA00012797"/>
    </source>
</evidence>
<dbReference type="CDD" id="cd18089">
    <property type="entry name" value="SPOUT_Trm10-like"/>
    <property type="match status" value="1"/>
</dbReference>
<dbReference type="InterPro" id="IPR028564">
    <property type="entry name" value="MT_TRM10-typ"/>
</dbReference>
<dbReference type="InterPro" id="IPR007356">
    <property type="entry name" value="tRNA_m1G_MeTrfase_euk"/>
</dbReference>
<keyword evidence="2 10" id="KW-0489">Methyltransferase</keyword>
<proteinExistence type="predicted"/>
<comment type="catalytic activity">
    <reaction evidence="5">
        <text>guanosine(9) in tRNA + S-adenosyl-L-methionine = N(1)-methylguanosine(9) in tRNA + S-adenosyl-L-homocysteine + H(+)</text>
        <dbReference type="Rhea" id="RHEA:43156"/>
        <dbReference type="Rhea" id="RHEA-COMP:10367"/>
        <dbReference type="Rhea" id="RHEA-COMP:10368"/>
        <dbReference type="ChEBI" id="CHEBI:15378"/>
        <dbReference type="ChEBI" id="CHEBI:57856"/>
        <dbReference type="ChEBI" id="CHEBI:59789"/>
        <dbReference type="ChEBI" id="CHEBI:73542"/>
        <dbReference type="ChEBI" id="CHEBI:74269"/>
        <dbReference type="EC" id="2.1.1.221"/>
    </reaction>
</comment>
<dbReference type="InterPro" id="IPR038459">
    <property type="entry name" value="MT_TRM10-typ_sf"/>
</dbReference>
<evidence type="ECO:0000313" key="10">
    <source>
        <dbReference type="EMBL" id="OAO17656.1"/>
    </source>
</evidence>
<dbReference type="EMBL" id="LXWW01000022">
    <property type="protein sequence ID" value="OAO17656.1"/>
    <property type="molecule type" value="Genomic_DNA"/>
</dbReference>
<dbReference type="PANTHER" id="PTHR13563:SF13">
    <property type="entry name" value="TRNA METHYLTRANSFERASE 10 HOMOLOG A"/>
    <property type="match status" value="1"/>
</dbReference>
<evidence type="ECO:0000259" key="8">
    <source>
        <dbReference type="PROSITE" id="PS50137"/>
    </source>
</evidence>
<evidence type="ECO:0000256" key="6">
    <source>
        <dbReference type="PROSITE-ProRule" id="PRU00266"/>
    </source>
</evidence>
<gene>
    <name evidence="10" type="ORF">AV274_0598</name>
</gene>
<dbReference type="EC" id="2.1.1.221" evidence="1"/>
<evidence type="ECO:0000256" key="3">
    <source>
        <dbReference type="ARBA" id="ARBA00022679"/>
    </source>
</evidence>
<evidence type="ECO:0000256" key="4">
    <source>
        <dbReference type="ARBA" id="ARBA00022691"/>
    </source>
</evidence>
<evidence type="ECO:0000313" key="11">
    <source>
        <dbReference type="Proteomes" id="UP000078348"/>
    </source>
</evidence>
<dbReference type="STRING" id="478820.A0A196SN35"/>
<dbReference type="SUPFAM" id="SSF54768">
    <property type="entry name" value="dsRNA-binding domain-like"/>
    <property type="match status" value="1"/>
</dbReference>
<dbReference type="GO" id="GO:0002939">
    <property type="term" value="P:tRNA N1-guanine methylation"/>
    <property type="evidence" value="ECO:0007669"/>
    <property type="project" value="TreeGrafter"/>
</dbReference>
<reference evidence="10 11" key="1">
    <citation type="submission" date="2016-05" db="EMBL/GenBank/DDBJ databases">
        <title>Nuclear genome of Blastocystis sp. subtype 1 NandII.</title>
        <authorList>
            <person name="Gentekaki E."/>
            <person name="Curtis B."/>
            <person name="Stairs C."/>
            <person name="Eme L."/>
            <person name="Herman E."/>
            <person name="Klimes V."/>
            <person name="Arias M.C."/>
            <person name="Elias M."/>
            <person name="Hilliou F."/>
            <person name="Klute M."/>
            <person name="Malik S.-B."/>
            <person name="Pightling A."/>
            <person name="Rachubinski R."/>
            <person name="Salas D."/>
            <person name="Schlacht A."/>
            <person name="Suga H."/>
            <person name="Archibald J."/>
            <person name="Ball S.G."/>
            <person name="Clark G."/>
            <person name="Dacks J."/>
            <person name="Van Der Giezen M."/>
            <person name="Tsaousis A."/>
            <person name="Roger A."/>
        </authorList>
    </citation>
    <scope>NUCLEOTIDE SEQUENCE [LARGE SCALE GENOMIC DNA]</scope>
    <source>
        <strain evidence="11">ATCC 50177 / NandII</strain>
    </source>
</reference>
<evidence type="ECO:0000256" key="2">
    <source>
        <dbReference type="ARBA" id="ARBA00022603"/>
    </source>
</evidence>
<dbReference type="Pfam" id="PF00035">
    <property type="entry name" value="dsrm"/>
    <property type="match status" value="1"/>
</dbReference>
<evidence type="ECO:0000256" key="7">
    <source>
        <dbReference type="SAM" id="MobiDB-lite"/>
    </source>
</evidence>
<dbReference type="GO" id="GO:0052905">
    <property type="term" value="F:tRNA (guanosine(9)-N1)-methyltransferase activity"/>
    <property type="evidence" value="ECO:0007669"/>
    <property type="project" value="UniProtKB-EC"/>
</dbReference>
<keyword evidence="6" id="KW-0694">RNA-binding</keyword>
<dbReference type="Gene3D" id="3.40.1280.30">
    <property type="match status" value="1"/>
</dbReference>
<comment type="caution">
    <text evidence="10">The sequence shown here is derived from an EMBL/GenBank/DDBJ whole genome shotgun (WGS) entry which is preliminary data.</text>
</comment>
<dbReference type="GO" id="GO:0005634">
    <property type="term" value="C:nucleus"/>
    <property type="evidence" value="ECO:0007669"/>
    <property type="project" value="TreeGrafter"/>
</dbReference>
<feature type="domain" description="DRBM" evidence="8">
    <location>
        <begin position="284"/>
        <end position="321"/>
    </location>
</feature>
<dbReference type="InterPro" id="IPR014720">
    <property type="entry name" value="dsRBD_dom"/>
</dbReference>
<organism evidence="10 11">
    <name type="scientific">Blastocystis sp. subtype 1 (strain ATCC 50177 / NandII)</name>
    <dbReference type="NCBI Taxonomy" id="478820"/>
    <lineage>
        <taxon>Eukaryota</taxon>
        <taxon>Sar</taxon>
        <taxon>Stramenopiles</taxon>
        <taxon>Bigyra</taxon>
        <taxon>Opalozoa</taxon>
        <taxon>Opalinata</taxon>
        <taxon>Blastocystidae</taxon>
        <taxon>Blastocystis</taxon>
    </lineage>
</organism>
<keyword evidence="4" id="KW-0949">S-adenosyl-L-methionine</keyword>
<dbReference type="AlphaFoldDB" id="A0A196SN35"/>
<dbReference type="OrthoDB" id="278300at2759"/>
<dbReference type="Proteomes" id="UP000078348">
    <property type="component" value="Unassembled WGS sequence"/>
</dbReference>
<evidence type="ECO:0000259" key="9">
    <source>
        <dbReference type="PROSITE" id="PS51675"/>
    </source>
</evidence>
<keyword evidence="3 10" id="KW-0808">Transferase</keyword>
<dbReference type="GO" id="GO:0000049">
    <property type="term" value="F:tRNA binding"/>
    <property type="evidence" value="ECO:0007669"/>
    <property type="project" value="TreeGrafter"/>
</dbReference>
<dbReference type="SMART" id="SM00358">
    <property type="entry name" value="DSRM"/>
    <property type="match status" value="1"/>
</dbReference>
<dbReference type="PANTHER" id="PTHR13563">
    <property type="entry name" value="TRNA (GUANINE-9-) METHYLTRANSFERASE"/>
    <property type="match status" value="1"/>
</dbReference>
<dbReference type="Gene3D" id="3.30.160.20">
    <property type="match status" value="1"/>
</dbReference>
<name>A0A196SN35_BLAHN</name>
<evidence type="ECO:0000256" key="5">
    <source>
        <dbReference type="ARBA" id="ARBA00048434"/>
    </source>
</evidence>
<keyword evidence="11" id="KW-1185">Reference proteome</keyword>
<feature type="region of interest" description="Disordered" evidence="7">
    <location>
        <begin position="1"/>
        <end position="21"/>
    </location>
</feature>
<sequence>MEKEEVSKEEKRRLKKEQKEKVKMEKLAARKQKLWDAVKTGQRVAIDIHYQDQMNGVEQYSVVRQLGLCHKANKDANTHLSIHVCGATPETTPAIQSFGAAKWPMTFHAEDLKDVFPREDIVYFSPDATEPCGAIDPSKVYVIGGLVDRSIAKNQSYQRAAELGVKAVRLPLQEFYPECTHRIMNINTLVEMIIAFAETHDWRATFERCIPLRKLDVEDETGNGFDYHNIRSAEALEAISEYNINRYQLKHALHILCEKRGLKYAFDTQEVPYEEHEEGTPFLRFRATVTVEGKVLGEGRGKNQRSAQGKAAWHALVALGDITV</sequence>
<dbReference type="PROSITE" id="PS50137">
    <property type="entry name" value="DS_RBD"/>
    <property type="match status" value="1"/>
</dbReference>
<dbReference type="PROSITE" id="PS51675">
    <property type="entry name" value="SAM_MT_TRM10"/>
    <property type="match status" value="1"/>
</dbReference>
<feature type="domain" description="SAM-dependent MTase TRM10-type" evidence="9">
    <location>
        <begin position="30"/>
        <end position="217"/>
    </location>
</feature>